<evidence type="ECO:0000256" key="5">
    <source>
        <dbReference type="ARBA" id="ARBA00022691"/>
    </source>
</evidence>
<accession>A0A9D1K0S9</accession>
<dbReference type="EMBL" id="DVJP01000082">
    <property type="protein sequence ID" value="HIS77630.1"/>
    <property type="molecule type" value="Genomic_DNA"/>
</dbReference>
<feature type="binding site" evidence="7 8">
    <location>
        <position position="55"/>
    </location>
    <ligand>
        <name>S-adenosyl-L-methionine</name>
        <dbReference type="ChEBI" id="CHEBI:59789"/>
    </ligand>
</feature>
<keyword evidence="1 7" id="KW-0963">Cytoplasm</keyword>
<keyword evidence="6 7" id="KW-0694">RNA-binding</keyword>
<evidence type="ECO:0000259" key="9">
    <source>
        <dbReference type="SMART" id="SM00650"/>
    </source>
</evidence>
<organism evidence="10 11">
    <name type="scientific">Candidatus Merdivicinus excrementipullorum</name>
    <dbReference type="NCBI Taxonomy" id="2840867"/>
    <lineage>
        <taxon>Bacteria</taxon>
        <taxon>Bacillati</taxon>
        <taxon>Bacillota</taxon>
        <taxon>Clostridia</taxon>
        <taxon>Eubacteriales</taxon>
        <taxon>Oscillospiraceae</taxon>
        <taxon>Oscillospiraceae incertae sedis</taxon>
        <taxon>Candidatus Merdivicinus</taxon>
    </lineage>
</organism>
<keyword evidence="3 7" id="KW-0489">Methyltransferase</keyword>
<dbReference type="InterPro" id="IPR023165">
    <property type="entry name" value="rRNA_Ade_diMease-like_C"/>
</dbReference>
<dbReference type="CDD" id="cd02440">
    <property type="entry name" value="AdoMet_MTases"/>
    <property type="match status" value="1"/>
</dbReference>
<evidence type="ECO:0000256" key="8">
    <source>
        <dbReference type="PROSITE-ProRule" id="PRU01026"/>
    </source>
</evidence>
<evidence type="ECO:0000256" key="6">
    <source>
        <dbReference type="ARBA" id="ARBA00022884"/>
    </source>
</evidence>
<evidence type="ECO:0000256" key="4">
    <source>
        <dbReference type="ARBA" id="ARBA00022679"/>
    </source>
</evidence>
<dbReference type="PROSITE" id="PS51689">
    <property type="entry name" value="SAM_RNA_A_N6_MT"/>
    <property type="match status" value="1"/>
</dbReference>
<reference evidence="10" key="1">
    <citation type="submission" date="2020-10" db="EMBL/GenBank/DDBJ databases">
        <authorList>
            <person name="Gilroy R."/>
        </authorList>
    </citation>
    <scope>NUCLEOTIDE SEQUENCE</scope>
    <source>
        <strain evidence="10">CHK199-13235</strain>
    </source>
</reference>
<feature type="binding site" evidence="7 8">
    <location>
        <position position="101"/>
    </location>
    <ligand>
        <name>S-adenosyl-L-methionine</name>
        <dbReference type="ChEBI" id="CHEBI:59789"/>
    </ligand>
</feature>
<gene>
    <name evidence="7 10" type="primary">rsmA</name>
    <name evidence="7" type="synonym">ksgA</name>
    <name evidence="10" type="ORF">IAB51_12670</name>
</gene>
<dbReference type="HAMAP" id="MF_00607">
    <property type="entry name" value="16SrRNA_methyltr_A"/>
    <property type="match status" value="1"/>
</dbReference>
<dbReference type="SUPFAM" id="SSF53335">
    <property type="entry name" value="S-adenosyl-L-methionine-dependent methyltransferases"/>
    <property type="match status" value="1"/>
</dbReference>
<evidence type="ECO:0000256" key="3">
    <source>
        <dbReference type="ARBA" id="ARBA00022603"/>
    </source>
</evidence>
<feature type="binding site" evidence="7 8">
    <location>
        <position position="76"/>
    </location>
    <ligand>
        <name>S-adenosyl-L-methionine</name>
        <dbReference type="ChEBI" id="CHEBI:59789"/>
    </ligand>
</feature>
<dbReference type="PANTHER" id="PTHR11727:SF7">
    <property type="entry name" value="DIMETHYLADENOSINE TRANSFERASE-RELATED"/>
    <property type="match status" value="1"/>
</dbReference>
<dbReference type="GO" id="GO:0005829">
    <property type="term" value="C:cytosol"/>
    <property type="evidence" value="ECO:0007669"/>
    <property type="project" value="TreeGrafter"/>
</dbReference>
<comment type="function">
    <text evidence="7">Specifically dimethylates two adjacent adenosines (A1518 and A1519) in the loop of a conserved hairpin near the 3'-end of 16S rRNA in the 30S particle. May play a critical role in biogenesis of 30S subunits.</text>
</comment>
<proteinExistence type="inferred from homology"/>
<comment type="similarity">
    <text evidence="7">Belongs to the class I-like SAM-binding methyltransferase superfamily. rRNA adenine N(6)-methyltransferase family. RsmA subfamily.</text>
</comment>
<keyword evidence="5 7" id="KW-0949">S-adenosyl-L-methionine</keyword>
<dbReference type="Gene3D" id="3.40.50.150">
    <property type="entry name" value="Vaccinia Virus protein VP39"/>
    <property type="match status" value="1"/>
</dbReference>
<dbReference type="InterPro" id="IPR029063">
    <property type="entry name" value="SAM-dependent_MTases_sf"/>
</dbReference>
<dbReference type="Proteomes" id="UP000824002">
    <property type="component" value="Unassembled WGS sequence"/>
</dbReference>
<keyword evidence="2 7" id="KW-0698">rRNA processing</keyword>
<evidence type="ECO:0000313" key="11">
    <source>
        <dbReference type="Proteomes" id="UP000824002"/>
    </source>
</evidence>
<comment type="subcellular location">
    <subcellularLocation>
        <location evidence="7">Cytoplasm</location>
    </subcellularLocation>
</comment>
<dbReference type="AlphaFoldDB" id="A0A9D1K0S9"/>
<evidence type="ECO:0000256" key="2">
    <source>
        <dbReference type="ARBA" id="ARBA00022552"/>
    </source>
</evidence>
<dbReference type="InterPro" id="IPR011530">
    <property type="entry name" value="rRNA_adenine_dimethylase"/>
</dbReference>
<dbReference type="FunFam" id="1.10.8.100:FF:000001">
    <property type="entry name" value="Ribosomal RNA small subunit methyltransferase A"/>
    <property type="match status" value="1"/>
</dbReference>
<dbReference type="PANTHER" id="PTHR11727">
    <property type="entry name" value="DIMETHYLADENOSINE TRANSFERASE"/>
    <property type="match status" value="1"/>
</dbReference>
<comment type="caution">
    <text evidence="10">The sequence shown here is derived from an EMBL/GenBank/DDBJ whole genome shotgun (WGS) entry which is preliminary data.</text>
</comment>
<protein>
    <recommendedName>
        <fullName evidence="7">Ribosomal RNA small subunit methyltransferase A</fullName>
        <ecNumber evidence="7">2.1.1.182</ecNumber>
    </recommendedName>
    <alternativeName>
        <fullName evidence="7">16S rRNA (adenine(1518)-N(6)/adenine(1519)-N(6))-dimethyltransferase</fullName>
    </alternativeName>
    <alternativeName>
        <fullName evidence="7">16S rRNA dimethyladenosine transferase</fullName>
    </alternativeName>
    <alternativeName>
        <fullName evidence="7">16S rRNA dimethylase</fullName>
    </alternativeName>
    <alternativeName>
        <fullName evidence="7">S-adenosylmethionine-6-N', N'-adenosyl(rRNA) dimethyltransferase</fullName>
    </alternativeName>
</protein>
<dbReference type="NCBIfam" id="TIGR00755">
    <property type="entry name" value="ksgA"/>
    <property type="match status" value="1"/>
</dbReference>
<keyword evidence="4 7" id="KW-0808">Transferase</keyword>
<feature type="binding site" evidence="7 8">
    <location>
        <position position="125"/>
    </location>
    <ligand>
        <name>S-adenosyl-L-methionine</name>
        <dbReference type="ChEBI" id="CHEBI:59789"/>
    </ligand>
</feature>
<feature type="binding site" evidence="7 8">
    <location>
        <position position="28"/>
    </location>
    <ligand>
        <name>S-adenosyl-L-methionine</name>
        <dbReference type="ChEBI" id="CHEBI:59789"/>
    </ligand>
</feature>
<dbReference type="InterPro" id="IPR020596">
    <property type="entry name" value="rRNA_Ade_Mease_Trfase_CS"/>
</dbReference>
<dbReference type="EC" id="2.1.1.182" evidence="7"/>
<reference evidence="10" key="2">
    <citation type="journal article" date="2021" name="PeerJ">
        <title>Extensive microbial diversity within the chicken gut microbiome revealed by metagenomics and culture.</title>
        <authorList>
            <person name="Gilroy R."/>
            <person name="Ravi A."/>
            <person name="Getino M."/>
            <person name="Pursley I."/>
            <person name="Horton D.L."/>
            <person name="Alikhan N.F."/>
            <person name="Baker D."/>
            <person name="Gharbi K."/>
            <person name="Hall N."/>
            <person name="Watson M."/>
            <person name="Adriaenssens E.M."/>
            <person name="Foster-Nyarko E."/>
            <person name="Jarju S."/>
            <person name="Secka A."/>
            <person name="Antonio M."/>
            <person name="Oren A."/>
            <person name="Chaudhuri R.R."/>
            <person name="La Ragione R."/>
            <person name="Hildebrand F."/>
            <person name="Pallen M.J."/>
        </authorList>
    </citation>
    <scope>NUCLEOTIDE SEQUENCE</scope>
    <source>
        <strain evidence="10">CHK199-13235</strain>
    </source>
</reference>
<dbReference type="InterPro" id="IPR001737">
    <property type="entry name" value="KsgA/Erm"/>
</dbReference>
<dbReference type="GO" id="GO:0052908">
    <property type="term" value="F:16S rRNA (adenine(1518)-N(6)/adenine(1519)-N(6))-dimethyltransferase activity"/>
    <property type="evidence" value="ECO:0007669"/>
    <property type="project" value="UniProtKB-EC"/>
</dbReference>
<dbReference type="PROSITE" id="PS01131">
    <property type="entry name" value="RRNA_A_DIMETH"/>
    <property type="match status" value="1"/>
</dbReference>
<feature type="domain" description="Ribosomal RNA adenine methylase transferase N-terminal" evidence="9">
    <location>
        <begin position="35"/>
        <end position="210"/>
    </location>
</feature>
<dbReference type="Gene3D" id="1.10.8.100">
    <property type="entry name" value="Ribosomal RNA adenine dimethylase-like, domain 2"/>
    <property type="match status" value="1"/>
</dbReference>
<feature type="binding site" evidence="7 8">
    <location>
        <position position="30"/>
    </location>
    <ligand>
        <name>S-adenosyl-L-methionine</name>
        <dbReference type="ChEBI" id="CHEBI:59789"/>
    </ligand>
</feature>
<comment type="catalytic activity">
    <reaction evidence="7">
        <text>adenosine(1518)/adenosine(1519) in 16S rRNA + 4 S-adenosyl-L-methionine = N(6)-dimethyladenosine(1518)/N(6)-dimethyladenosine(1519) in 16S rRNA + 4 S-adenosyl-L-homocysteine + 4 H(+)</text>
        <dbReference type="Rhea" id="RHEA:19609"/>
        <dbReference type="Rhea" id="RHEA-COMP:10232"/>
        <dbReference type="Rhea" id="RHEA-COMP:10233"/>
        <dbReference type="ChEBI" id="CHEBI:15378"/>
        <dbReference type="ChEBI" id="CHEBI:57856"/>
        <dbReference type="ChEBI" id="CHEBI:59789"/>
        <dbReference type="ChEBI" id="CHEBI:74411"/>
        <dbReference type="ChEBI" id="CHEBI:74493"/>
        <dbReference type="EC" id="2.1.1.182"/>
    </reaction>
</comment>
<evidence type="ECO:0000256" key="1">
    <source>
        <dbReference type="ARBA" id="ARBA00022490"/>
    </source>
</evidence>
<evidence type="ECO:0000313" key="10">
    <source>
        <dbReference type="EMBL" id="HIS77630.1"/>
    </source>
</evidence>
<name>A0A9D1K0S9_9FIRM</name>
<dbReference type="Pfam" id="PF00398">
    <property type="entry name" value="RrnaAD"/>
    <property type="match status" value="1"/>
</dbReference>
<dbReference type="SMART" id="SM00650">
    <property type="entry name" value="rADc"/>
    <property type="match status" value="1"/>
</dbReference>
<dbReference type="FunFam" id="3.40.50.150:FF:000023">
    <property type="entry name" value="Ribosomal RNA small subunit methyltransferase A"/>
    <property type="match status" value="1"/>
</dbReference>
<dbReference type="InterPro" id="IPR020598">
    <property type="entry name" value="rRNA_Ade_methylase_Trfase_N"/>
</dbReference>
<sequence>MVNLTNLSAIREIADKFGFTFSKSLGQNFLINPSVCPRIAEMGGADENTGVIEIGAGFGVLTQELAKRAKKVVAVELDSRLIPVLQYTLADYDNVKVINEDVLKVDLPGLIAEEFPGMEVVVCANLPYYITSPIIMALLEQRLPIKAVTVMVQKEAGDRLCAPMPSRECGAVTAAVRYYSEPKVLFPVSRGSFCPAPNVDSMVIRLDVKDALPLQPEEEKTLFRVVKAAFGQRRKTLPNTLSAGLGISKAEAAEKLAAAGLKPTARAEELSMEQFCRLAKEF</sequence>
<dbReference type="GO" id="GO:0003723">
    <property type="term" value="F:RNA binding"/>
    <property type="evidence" value="ECO:0007669"/>
    <property type="project" value="UniProtKB-UniRule"/>
</dbReference>
<evidence type="ECO:0000256" key="7">
    <source>
        <dbReference type="HAMAP-Rule" id="MF_00607"/>
    </source>
</evidence>